<organism evidence="2 3">
    <name type="scientific">Beauveria bassiana</name>
    <name type="common">White muscardine disease fungus</name>
    <name type="synonym">Tritirachium shiotae</name>
    <dbReference type="NCBI Taxonomy" id="176275"/>
    <lineage>
        <taxon>Eukaryota</taxon>
        <taxon>Fungi</taxon>
        <taxon>Dikarya</taxon>
        <taxon>Ascomycota</taxon>
        <taxon>Pezizomycotina</taxon>
        <taxon>Sordariomycetes</taxon>
        <taxon>Hypocreomycetidae</taxon>
        <taxon>Hypocreales</taxon>
        <taxon>Cordycipitaceae</taxon>
        <taxon>Beauveria</taxon>
    </lineage>
</organism>
<dbReference type="EMBL" id="MRVG01000007">
    <property type="protein sequence ID" value="PMB67134.1"/>
    <property type="molecule type" value="Genomic_DNA"/>
</dbReference>
<feature type="region of interest" description="Disordered" evidence="1">
    <location>
        <begin position="1"/>
        <end position="79"/>
    </location>
</feature>
<accession>A0A2N6NIR7</accession>
<dbReference type="AlphaFoldDB" id="A0A2N6NIR7"/>
<name>A0A2N6NIR7_BEABA</name>
<evidence type="ECO:0000313" key="3">
    <source>
        <dbReference type="Proteomes" id="UP000235728"/>
    </source>
</evidence>
<proteinExistence type="predicted"/>
<evidence type="ECO:0000256" key="1">
    <source>
        <dbReference type="SAM" id="MobiDB-lite"/>
    </source>
</evidence>
<evidence type="ECO:0000313" key="2">
    <source>
        <dbReference type="EMBL" id="PMB67134.1"/>
    </source>
</evidence>
<sequence>MAIISSYCSAPPGPQRSSDSSTGGIGTRSGTSTRMGRKKTSMLLPNRMVTDLSHGSRESRVAARLSGAKSEMRDDIWLR</sequence>
<comment type="caution">
    <text evidence="2">The sequence shown here is derived from an EMBL/GenBank/DDBJ whole genome shotgun (WGS) entry which is preliminary data.</text>
</comment>
<reference evidence="2 3" key="1">
    <citation type="journal article" date="2016" name="Appl. Microbiol. Biotechnol.">
        <title>Characterization of T-DNA insertion mutants with decreased virulence in the entomopathogenic fungus Beauveria bassiana JEF-007.</title>
        <authorList>
            <person name="Kim S."/>
            <person name="Lee S.J."/>
            <person name="Nai Y.S."/>
            <person name="Yu J.S."/>
            <person name="Lee M.R."/>
            <person name="Yang Y.T."/>
            <person name="Kim J.S."/>
        </authorList>
    </citation>
    <scope>NUCLEOTIDE SEQUENCE [LARGE SCALE GENOMIC DNA]</scope>
    <source>
        <strain evidence="2 3">JEF-007</strain>
    </source>
</reference>
<gene>
    <name evidence="2" type="ORF">BM221_006796</name>
</gene>
<dbReference type="Proteomes" id="UP000235728">
    <property type="component" value="Unassembled WGS sequence"/>
</dbReference>
<feature type="compositionally biased region" description="Low complexity" evidence="1">
    <location>
        <begin position="16"/>
        <end position="34"/>
    </location>
</feature>
<protein>
    <submittedName>
        <fullName evidence="2">Uncharacterized protein</fullName>
    </submittedName>
</protein>
<feature type="compositionally biased region" description="Basic and acidic residues" evidence="1">
    <location>
        <begin position="70"/>
        <end position="79"/>
    </location>
</feature>